<dbReference type="RefSeq" id="WP_343129377.1">
    <property type="nucleotide sequence ID" value="NZ_JBCITK010000001.1"/>
</dbReference>
<dbReference type="CDD" id="cd01171">
    <property type="entry name" value="YXKO-related"/>
    <property type="match status" value="1"/>
</dbReference>
<feature type="binding site" evidence="6">
    <location>
        <begin position="188"/>
        <end position="192"/>
    </location>
    <ligand>
        <name>AMP</name>
        <dbReference type="ChEBI" id="CHEBI:456215"/>
    </ligand>
</feature>
<feature type="domain" description="YjeF C-terminal" evidence="7">
    <location>
        <begin position="5"/>
        <end position="274"/>
    </location>
</feature>
<evidence type="ECO:0000256" key="2">
    <source>
        <dbReference type="ARBA" id="ARBA00022840"/>
    </source>
</evidence>
<dbReference type="EMBL" id="JBCITK010000001">
    <property type="protein sequence ID" value="MEN0642238.1"/>
    <property type="molecule type" value="Genomic_DNA"/>
</dbReference>
<keyword evidence="5 6" id="KW-0456">Lyase</keyword>
<evidence type="ECO:0000256" key="4">
    <source>
        <dbReference type="ARBA" id="ARBA00023027"/>
    </source>
</evidence>
<organism evidence="8 9">
    <name type="scientific">Alkalicoccobacillus gibsonii</name>
    <dbReference type="NCBI Taxonomy" id="79881"/>
    <lineage>
        <taxon>Bacteria</taxon>
        <taxon>Bacillati</taxon>
        <taxon>Bacillota</taxon>
        <taxon>Bacilli</taxon>
        <taxon>Bacillales</taxon>
        <taxon>Bacillaceae</taxon>
        <taxon>Alkalicoccobacillus</taxon>
    </lineage>
</organism>
<dbReference type="PANTHER" id="PTHR12592">
    <property type="entry name" value="ATP-DEPENDENT (S)-NAD(P)H-HYDRATE DEHYDRATASE FAMILY MEMBER"/>
    <property type="match status" value="1"/>
</dbReference>
<dbReference type="PROSITE" id="PS51383">
    <property type="entry name" value="YJEF_C_3"/>
    <property type="match status" value="1"/>
</dbReference>
<evidence type="ECO:0000256" key="5">
    <source>
        <dbReference type="ARBA" id="ARBA00023239"/>
    </source>
</evidence>
<reference evidence="8 9" key="1">
    <citation type="submission" date="2024-03" db="EMBL/GenBank/DDBJ databases">
        <title>Bacilli Hybrid Assemblies.</title>
        <authorList>
            <person name="Kovac J."/>
        </authorList>
    </citation>
    <scope>NUCLEOTIDE SEQUENCE [LARGE SCALE GENOMIC DNA]</scope>
    <source>
        <strain evidence="8 9">FSL R7-0666</strain>
    </source>
</reference>
<dbReference type="Proteomes" id="UP001418796">
    <property type="component" value="Unassembled WGS sequence"/>
</dbReference>
<accession>A0ABU9VEH4</accession>
<name>A0ABU9VEH4_9BACI</name>
<dbReference type="InterPro" id="IPR029056">
    <property type="entry name" value="Ribokinase-like"/>
</dbReference>
<dbReference type="SUPFAM" id="SSF53613">
    <property type="entry name" value="Ribokinase-like"/>
    <property type="match status" value="1"/>
</dbReference>
<dbReference type="Gene3D" id="3.40.1190.20">
    <property type="match status" value="1"/>
</dbReference>
<dbReference type="HAMAP" id="MF_01965">
    <property type="entry name" value="NADHX_dehydratase"/>
    <property type="match status" value="1"/>
</dbReference>
<feature type="binding site" evidence="6">
    <location>
        <position position="217"/>
    </location>
    <ligand>
        <name>(6S)-NADPHX</name>
        <dbReference type="ChEBI" id="CHEBI:64076"/>
    </ligand>
</feature>
<keyword evidence="1 6" id="KW-0547">Nucleotide-binding</keyword>
<keyword evidence="4 6" id="KW-0520">NAD</keyword>
<comment type="catalytic activity">
    <reaction evidence="6">
        <text>(6S)-NADHX + ADP = AMP + phosphate + NADH + H(+)</text>
        <dbReference type="Rhea" id="RHEA:32223"/>
        <dbReference type="ChEBI" id="CHEBI:15378"/>
        <dbReference type="ChEBI" id="CHEBI:43474"/>
        <dbReference type="ChEBI" id="CHEBI:57945"/>
        <dbReference type="ChEBI" id="CHEBI:64074"/>
        <dbReference type="ChEBI" id="CHEBI:456215"/>
        <dbReference type="ChEBI" id="CHEBI:456216"/>
        <dbReference type="EC" id="4.2.1.136"/>
    </reaction>
</comment>
<feature type="binding site" evidence="6">
    <location>
        <position position="216"/>
    </location>
    <ligand>
        <name>AMP</name>
        <dbReference type="ChEBI" id="CHEBI:456215"/>
    </ligand>
</feature>
<keyword evidence="3 6" id="KW-0521">NADP</keyword>
<keyword evidence="9" id="KW-1185">Reference proteome</keyword>
<feature type="binding site" evidence="6">
    <location>
        <position position="154"/>
    </location>
    <ligand>
        <name>(6S)-NADPHX</name>
        <dbReference type="ChEBI" id="CHEBI:64076"/>
    </ligand>
</feature>
<evidence type="ECO:0000256" key="6">
    <source>
        <dbReference type="HAMAP-Rule" id="MF_01965"/>
    </source>
</evidence>
<comment type="similarity">
    <text evidence="6">Belongs to the NnrD/CARKD family.</text>
</comment>
<comment type="function">
    <text evidence="6">Catalyzes the dehydration of the S-form of NAD(P)HX at the expense of ADP, which is converted to AMP. Together with NAD(P)HX epimerase, which catalyzes the epimerization of the S- and R-forms, the enzyme allows the repair of both epimers of NAD(P)HX, a damaged form of NAD(P)H that is a result of enzymatic or heat-dependent hydration.</text>
</comment>
<comment type="caution">
    <text evidence="8">The sequence shown here is derived from an EMBL/GenBank/DDBJ whole genome shotgun (WGS) entry which is preliminary data.</text>
</comment>
<evidence type="ECO:0000256" key="1">
    <source>
        <dbReference type="ARBA" id="ARBA00022741"/>
    </source>
</evidence>
<comment type="catalytic activity">
    <reaction evidence="6">
        <text>(6S)-NADPHX + ADP = AMP + phosphate + NADPH + H(+)</text>
        <dbReference type="Rhea" id="RHEA:32235"/>
        <dbReference type="ChEBI" id="CHEBI:15378"/>
        <dbReference type="ChEBI" id="CHEBI:43474"/>
        <dbReference type="ChEBI" id="CHEBI:57783"/>
        <dbReference type="ChEBI" id="CHEBI:64076"/>
        <dbReference type="ChEBI" id="CHEBI:456215"/>
        <dbReference type="ChEBI" id="CHEBI:456216"/>
        <dbReference type="EC" id="4.2.1.136"/>
    </reaction>
</comment>
<comment type="cofactor">
    <cofactor evidence="6">
        <name>Mg(2+)</name>
        <dbReference type="ChEBI" id="CHEBI:18420"/>
    </cofactor>
</comment>
<feature type="binding site" evidence="6">
    <location>
        <position position="103"/>
    </location>
    <ligand>
        <name>(6S)-NADPHX</name>
        <dbReference type="ChEBI" id="CHEBI:64076"/>
    </ligand>
</feature>
<dbReference type="InterPro" id="IPR000631">
    <property type="entry name" value="CARKD"/>
</dbReference>
<evidence type="ECO:0000313" key="8">
    <source>
        <dbReference type="EMBL" id="MEN0642238.1"/>
    </source>
</evidence>
<gene>
    <name evidence="6" type="primary">nnrD</name>
    <name evidence="8" type="ORF">MKY91_03530</name>
</gene>
<dbReference type="NCBIfam" id="TIGR00196">
    <property type="entry name" value="yjeF_cterm"/>
    <property type="match status" value="1"/>
</dbReference>
<comment type="subunit">
    <text evidence="6">Homotetramer.</text>
</comment>
<evidence type="ECO:0000259" key="7">
    <source>
        <dbReference type="PROSITE" id="PS51383"/>
    </source>
</evidence>
<sequence length="277" mass="30116">MRIVDEELIKGWLPNREDDHDTTKRDYGQILLIGGSAGMGGSIIMAAEAAVQSGAGLTTVATDATHHVALHTRVPEAMALPLNDLMGISDQVKKSTVVAMGPGLGLHERAVNVFRIVVASIREDQTLILDADALTLLAREKSKLRTQKVILTPHAGEWQRITGLKPEDQTDEQNREWAEQLHATVVLKGDQTRIYTEQESFLNIKGSPAMATGGMGDCLTGIIGGLCAQTRSELEGLVSAVYIHSFIGRELAKHQHMVRPIQIAELLPTYIKSISTN</sequence>
<keyword evidence="2 6" id="KW-0067">ATP-binding</keyword>
<dbReference type="Pfam" id="PF01256">
    <property type="entry name" value="Carb_kinase"/>
    <property type="match status" value="1"/>
</dbReference>
<comment type="caution">
    <text evidence="6">Lacks conserved residue(s) required for the propagation of feature annotation.</text>
</comment>
<dbReference type="EC" id="4.2.1.136" evidence="6"/>
<evidence type="ECO:0000256" key="3">
    <source>
        <dbReference type="ARBA" id="ARBA00022857"/>
    </source>
</evidence>
<protein>
    <recommendedName>
        <fullName evidence="6">ADP-dependent (S)-NAD(P)H-hydrate dehydratase</fullName>
        <ecNumber evidence="6">4.2.1.136</ecNumber>
    </recommendedName>
    <alternativeName>
        <fullName evidence="6">ADP-dependent NAD(P)HX dehydratase</fullName>
    </alternativeName>
</protein>
<dbReference type="PANTHER" id="PTHR12592:SF0">
    <property type="entry name" value="ATP-DEPENDENT (S)-NAD(P)H-HYDRATE DEHYDRATASE"/>
    <property type="match status" value="1"/>
</dbReference>
<evidence type="ECO:0000313" key="9">
    <source>
        <dbReference type="Proteomes" id="UP001418796"/>
    </source>
</evidence>
<proteinExistence type="inferred from homology"/>